<keyword evidence="5" id="KW-1279">T cell receptor</keyword>
<dbReference type="InterPro" id="IPR013783">
    <property type="entry name" value="Ig-like_fold"/>
</dbReference>
<evidence type="ECO:0000256" key="2">
    <source>
        <dbReference type="ARBA" id="ARBA00023130"/>
    </source>
</evidence>
<dbReference type="GO" id="GO:0002250">
    <property type="term" value="P:adaptive immune response"/>
    <property type="evidence" value="ECO:0007669"/>
    <property type="project" value="UniProtKB-KW"/>
</dbReference>
<dbReference type="Gene3D" id="2.60.40.10">
    <property type="entry name" value="Immunoglobulins"/>
    <property type="match status" value="1"/>
</dbReference>
<dbReference type="SUPFAM" id="SSF48726">
    <property type="entry name" value="Immunoglobulin"/>
    <property type="match status" value="1"/>
</dbReference>
<keyword evidence="8" id="KW-1185">Reference proteome</keyword>
<dbReference type="AlphaFoldDB" id="A0A3B3BW14"/>
<evidence type="ECO:0000256" key="5">
    <source>
        <dbReference type="ARBA" id="ARBA00043266"/>
    </source>
</evidence>
<keyword evidence="2" id="KW-1064">Adaptive immunity</keyword>
<dbReference type="PANTHER" id="PTHR19367">
    <property type="entry name" value="T-CELL RECEPTOR ALPHA CHAIN V REGION"/>
    <property type="match status" value="1"/>
</dbReference>
<dbReference type="OMA" id="LAHTALY"/>
<evidence type="ECO:0000313" key="8">
    <source>
        <dbReference type="Proteomes" id="UP000261560"/>
    </source>
</evidence>
<dbReference type="Ensembl" id="ENSOMET00000000245.1">
    <property type="protein sequence ID" value="ENSOMEP00000009755.1"/>
    <property type="gene ID" value="ENSOMEG00000010993.1"/>
</dbReference>
<organism evidence="7 8">
    <name type="scientific">Oryzias melastigma</name>
    <name type="common">Marine medaka</name>
    <dbReference type="NCBI Taxonomy" id="30732"/>
    <lineage>
        <taxon>Eukaryota</taxon>
        <taxon>Metazoa</taxon>
        <taxon>Chordata</taxon>
        <taxon>Craniata</taxon>
        <taxon>Vertebrata</taxon>
        <taxon>Euteleostomi</taxon>
        <taxon>Actinopterygii</taxon>
        <taxon>Neopterygii</taxon>
        <taxon>Teleostei</taxon>
        <taxon>Neoteleostei</taxon>
        <taxon>Acanthomorphata</taxon>
        <taxon>Ovalentaria</taxon>
        <taxon>Atherinomorphae</taxon>
        <taxon>Beloniformes</taxon>
        <taxon>Adrianichthyidae</taxon>
        <taxon>Oryziinae</taxon>
        <taxon>Oryzias</taxon>
    </lineage>
</organism>
<dbReference type="GeneTree" id="ENSGT01030000234557"/>
<evidence type="ECO:0000256" key="4">
    <source>
        <dbReference type="ARBA" id="ARBA00023319"/>
    </source>
</evidence>
<dbReference type="SMART" id="SM00406">
    <property type="entry name" value="IGv"/>
    <property type="match status" value="1"/>
</dbReference>
<dbReference type="InterPro" id="IPR036179">
    <property type="entry name" value="Ig-like_dom_sf"/>
</dbReference>
<keyword evidence="4" id="KW-0393">Immunoglobulin domain</keyword>
<dbReference type="SMART" id="SM00409">
    <property type="entry name" value="IG"/>
    <property type="match status" value="1"/>
</dbReference>
<dbReference type="InterPro" id="IPR013106">
    <property type="entry name" value="Ig_V-set"/>
</dbReference>
<sequence>SFRCIGGEVIAAEGDSVTLSCTFKTSTSLPRLFWYKQVNSYLKYMLRRYLTTKENSPEFKENRFDAEVKDKSIPLTIHDLHVSDSAVYYCLVPSREDQWSPHSQGGMAPGDVGIPACESCASSRVSSVCLRISVSLSVLLLHLVLFLNHQVWLECTCSPSSN</sequence>
<evidence type="ECO:0000256" key="3">
    <source>
        <dbReference type="ARBA" id="ARBA00023170"/>
    </source>
</evidence>
<name>A0A3B3BW14_ORYME</name>
<dbReference type="GO" id="GO:0042101">
    <property type="term" value="C:T cell receptor complex"/>
    <property type="evidence" value="ECO:0007669"/>
    <property type="project" value="UniProtKB-KW"/>
</dbReference>
<keyword evidence="1" id="KW-0732">Signal</keyword>
<reference evidence="7" key="2">
    <citation type="submission" date="2025-09" db="UniProtKB">
        <authorList>
            <consortium name="Ensembl"/>
        </authorList>
    </citation>
    <scope>IDENTIFICATION</scope>
</reference>
<proteinExistence type="predicted"/>
<dbReference type="STRING" id="30732.ENSOMEP00000009755"/>
<dbReference type="InterPro" id="IPR051287">
    <property type="entry name" value="TCR_variable_region"/>
</dbReference>
<evidence type="ECO:0000259" key="6">
    <source>
        <dbReference type="PROSITE" id="PS50835"/>
    </source>
</evidence>
<reference evidence="7" key="1">
    <citation type="submission" date="2025-08" db="UniProtKB">
        <authorList>
            <consortium name="Ensembl"/>
        </authorList>
    </citation>
    <scope>IDENTIFICATION</scope>
</reference>
<feature type="domain" description="Ig-like" evidence="6">
    <location>
        <begin position="1"/>
        <end position="100"/>
    </location>
</feature>
<evidence type="ECO:0000256" key="1">
    <source>
        <dbReference type="ARBA" id="ARBA00022729"/>
    </source>
</evidence>
<accession>A0A3B3BW14</accession>
<dbReference type="PaxDb" id="30732-ENSOMEP00000009755"/>
<dbReference type="Pfam" id="PF07686">
    <property type="entry name" value="V-set"/>
    <property type="match status" value="1"/>
</dbReference>
<keyword evidence="3" id="KW-0675">Receptor</keyword>
<dbReference type="PANTHER" id="PTHR19367:SF18">
    <property type="entry name" value="T CELL RECEPTOR ALPHA VARIABLE 16"/>
    <property type="match status" value="1"/>
</dbReference>
<keyword evidence="5" id="KW-0391">Immunity</keyword>
<evidence type="ECO:0000313" key="7">
    <source>
        <dbReference type="Ensembl" id="ENSOMEP00000009755.1"/>
    </source>
</evidence>
<dbReference type="PROSITE" id="PS50835">
    <property type="entry name" value="IG_LIKE"/>
    <property type="match status" value="1"/>
</dbReference>
<dbReference type="InterPro" id="IPR007110">
    <property type="entry name" value="Ig-like_dom"/>
</dbReference>
<dbReference type="InterPro" id="IPR003599">
    <property type="entry name" value="Ig_sub"/>
</dbReference>
<dbReference type="Proteomes" id="UP000261560">
    <property type="component" value="Unplaced"/>
</dbReference>
<protein>
    <recommendedName>
        <fullName evidence="6">Ig-like domain-containing protein</fullName>
    </recommendedName>
</protein>